<evidence type="ECO:0000313" key="2">
    <source>
        <dbReference type="EMBL" id="OXM59320.1"/>
    </source>
</evidence>
<comment type="caution">
    <text evidence="2">The sequence shown here is derived from an EMBL/GenBank/DDBJ whole genome shotgun (WGS) entry which is preliminary data.</text>
</comment>
<protein>
    <submittedName>
        <fullName evidence="2">Uncharacterized protein</fullName>
    </submittedName>
</protein>
<dbReference type="OrthoDB" id="4541349at2"/>
<feature type="region of interest" description="Disordered" evidence="1">
    <location>
        <begin position="128"/>
        <end position="162"/>
    </location>
</feature>
<dbReference type="AlphaFoldDB" id="A0A229SKM1"/>
<accession>A0A229SKM1</accession>
<evidence type="ECO:0000313" key="3">
    <source>
        <dbReference type="Proteomes" id="UP000215199"/>
    </source>
</evidence>
<dbReference type="EMBL" id="NMUL01000087">
    <property type="protein sequence ID" value="OXM59320.1"/>
    <property type="molecule type" value="Genomic_DNA"/>
</dbReference>
<evidence type="ECO:0000256" key="1">
    <source>
        <dbReference type="SAM" id="MobiDB-lite"/>
    </source>
</evidence>
<name>A0A229SKM1_9PSEU</name>
<proteinExistence type="predicted"/>
<keyword evidence="3" id="KW-1185">Reference proteome</keyword>
<organism evidence="2 3">
    <name type="scientific">Amycolatopsis vastitatis</name>
    <dbReference type="NCBI Taxonomy" id="1905142"/>
    <lineage>
        <taxon>Bacteria</taxon>
        <taxon>Bacillati</taxon>
        <taxon>Actinomycetota</taxon>
        <taxon>Actinomycetes</taxon>
        <taxon>Pseudonocardiales</taxon>
        <taxon>Pseudonocardiaceae</taxon>
        <taxon>Amycolatopsis</taxon>
    </lineage>
</organism>
<reference evidence="3" key="1">
    <citation type="submission" date="2017-07" db="EMBL/GenBank/DDBJ databases">
        <title>Comparative genome mining reveals phylogenetic distribution patterns of secondary metabolites in Amycolatopsis.</title>
        <authorList>
            <person name="Adamek M."/>
            <person name="Alanjary M."/>
            <person name="Sales-Ortells H."/>
            <person name="Goodfellow M."/>
            <person name="Bull A.T."/>
            <person name="Kalinowski J."/>
            <person name="Ziemert N."/>
        </authorList>
    </citation>
    <scope>NUCLEOTIDE SEQUENCE [LARGE SCALE GENOMIC DNA]</scope>
    <source>
        <strain evidence="3">H5</strain>
    </source>
</reference>
<sequence>MANICSAPTSSVLQVTVAACPPLGLLLAIELLNGALKQRSRETGSETASAGSEMTIQALVTGTDNVTLRPVRPVMVSLSSLENSERAAKRRMWEYYVRERASVRTPTGAELDRMAGTHNYGRRTLRKRRNEQNRHVNGPGRAAAIGTTTTSARGIVHTGSPP</sequence>
<dbReference type="Proteomes" id="UP000215199">
    <property type="component" value="Unassembled WGS sequence"/>
</dbReference>
<gene>
    <name evidence="2" type="ORF">CF165_48425</name>
</gene>
<dbReference type="RefSeq" id="WP_143268912.1">
    <property type="nucleotide sequence ID" value="NZ_NMUL01000087.1"/>
</dbReference>